<dbReference type="Proteomes" id="UP000076738">
    <property type="component" value="Unassembled WGS sequence"/>
</dbReference>
<evidence type="ECO:0000313" key="2">
    <source>
        <dbReference type="Proteomes" id="UP000076738"/>
    </source>
</evidence>
<gene>
    <name evidence="1" type="ORF">CALVIDRAFT_568618</name>
</gene>
<proteinExistence type="predicted"/>
<organism evidence="1 2">
    <name type="scientific">Calocera viscosa (strain TUFC12733)</name>
    <dbReference type="NCBI Taxonomy" id="1330018"/>
    <lineage>
        <taxon>Eukaryota</taxon>
        <taxon>Fungi</taxon>
        <taxon>Dikarya</taxon>
        <taxon>Basidiomycota</taxon>
        <taxon>Agaricomycotina</taxon>
        <taxon>Dacrymycetes</taxon>
        <taxon>Dacrymycetales</taxon>
        <taxon>Dacrymycetaceae</taxon>
        <taxon>Calocera</taxon>
    </lineage>
</organism>
<dbReference type="AlphaFoldDB" id="A0A167GV64"/>
<name>A0A167GV64_CALVF</name>
<dbReference type="EMBL" id="KV417331">
    <property type="protein sequence ID" value="KZO90940.1"/>
    <property type="molecule type" value="Genomic_DNA"/>
</dbReference>
<evidence type="ECO:0000313" key="1">
    <source>
        <dbReference type="EMBL" id="KZO90940.1"/>
    </source>
</evidence>
<keyword evidence="2" id="KW-1185">Reference proteome</keyword>
<protein>
    <submittedName>
        <fullName evidence="1">Uncharacterized protein</fullName>
    </submittedName>
</protein>
<dbReference type="OrthoDB" id="49511at2759"/>
<sequence>MSRRSSCTASRTRPRRTSSLVDFHYGLNAVSHPLTRTRLDVKAARILEALVKVVGREVVVRAGDVVEESFSRLEEFHGYSLSYSSRAGPMVVLAKVIAVLGPKELLKSGKSSDVENAPSGSWRRVW</sequence>
<dbReference type="STRING" id="1330018.A0A167GV64"/>
<reference evidence="1 2" key="1">
    <citation type="journal article" date="2016" name="Mol. Biol. Evol.">
        <title>Comparative Genomics of Early-Diverging Mushroom-Forming Fungi Provides Insights into the Origins of Lignocellulose Decay Capabilities.</title>
        <authorList>
            <person name="Nagy L.G."/>
            <person name="Riley R."/>
            <person name="Tritt A."/>
            <person name="Adam C."/>
            <person name="Daum C."/>
            <person name="Floudas D."/>
            <person name="Sun H."/>
            <person name="Yadav J.S."/>
            <person name="Pangilinan J."/>
            <person name="Larsson K.H."/>
            <person name="Matsuura K."/>
            <person name="Barry K."/>
            <person name="Labutti K."/>
            <person name="Kuo R."/>
            <person name="Ohm R.A."/>
            <person name="Bhattacharya S.S."/>
            <person name="Shirouzu T."/>
            <person name="Yoshinaga Y."/>
            <person name="Martin F.M."/>
            <person name="Grigoriev I.V."/>
            <person name="Hibbett D.S."/>
        </authorList>
    </citation>
    <scope>NUCLEOTIDE SEQUENCE [LARGE SCALE GENOMIC DNA]</scope>
    <source>
        <strain evidence="1 2">TUFC12733</strain>
    </source>
</reference>
<accession>A0A167GV64</accession>